<reference evidence="2" key="1">
    <citation type="journal article" date="2019" name="Plant Biotechnol. J.">
        <title>Genome sequencing of the Australian wild diploid species Gossypium australe highlights disease resistance and delayed gland morphogenesis.</title>
        <authorList>
            <person name="Cai Y."/>
            <person name="Cai X."/>
            <person name="Wang Q."/>
            <person name="Wang P."/>
            <person name="Zhang Y."/>
            <person name="Cai C."/>
            <person name="Xu Y."/>
            <person name="Wang K."/>
            <person name="Zhou Z."/>
            <person name="Wang C."/>
            <person name="Geng S."/>
            <person name="Li B."/>
            <person name="Dong Q."/>
            <person name="Hou Y."/>
            <person name="Wang H."/>
            <person name="Ai P."/>
            <person name="Liu Z."/>
            <person name="Yi F."/>
            <person name="Sun M."/>
            <person name="An G."/>
            <person name="Cheng J."/>
            <person name="Zhang Y."/>
            <person name="Shi Q."/>
            <person name="Xie Y."/>
            <person name="Shi X."/>
            <person name="Chang Y."/>
            <person name="Huang F."/>
            <person name="Chen Y."/>
            <person name="Hong S."/>
            <person name="Mi L."/>
            <person name="Sun Q."/>
            <person name="Zhang L."/>
            <person name="Zhou B."/>
            <person name="Peng R."/>
            <person name="Zhang X."/>
            <person name="Liu F."/>
        </authorList>
    </citation>
    <scope>NUCLEOTIDE SEQUENCE [LARGE SCALE GENOMIC DNA]</scope>
    <source>
        <strain evidence="2">cv. PA1801</strain>
    </source>
</reference>
<proteinExistence type="predicted"/>
<dbReference type="EMBL" id="SMMG02000003">
    <property type="protein sequence ID" value="KAA3481052.1"/>
    <property type="molecule type" value="Genomic_DNA"/>
</dbReference>
<accession>A0A5B6WJM3</accession>
<comment type="caution">
    <text evidence="1">The sequence shown here is derived from an EMBL/GenBank/DDBJ whole genome shotgun (WGS) entry which is preliminary data.</text>
</comment>
<sequence>MAISILVACKHYTKRIWWRDFLQSQFHREYVRNVSSKNNIEFSFHNSMRFVGNLLHPIHHSKMVYVKERIEPSSIWLGVYYKELKSQSSSS</sequence>
<keyword evidence="2" id="KW-1185">Reference proteome</keyword>
<organism evidence="1 2">
    <name type="scientific">Gossypium australe</name>
    <dbReference type="NCBI Taxonomy" id="47621"/>
    <lineage>
        <taxon>Eukaryota</taxon>
        <taxon>Viridiplantae</taxon>
        <taxon>Streptophyta</taxon>
        <taxon>Embryophyta</taxon>
        <taxon>Tracheophyta</taxon>
        <taxon>Spermatophyta</taxon>
        <taxon>Magnoliopsida</taxon>
        <taxon>eudicotyledons</taxon>
        <taxon>Gunneridae</taxon>
        <taxon>Pentapetalae</taxon>
        <taxon>rosids</taxon>
        <taxon>malvids</taxon>
        <taxon>Malvales</taxon>
        <taxon>Malvaceae</taxon>
        <taxon>Malvoideae</taxon>
        <taxon>Gossypium</taxon>
    </lineage>
</organism>
<protein>
    <submittedName>
        <fullName evidence="1">Uncharacterized protein</fullName>
    </submittedName>
</protein>
<evidence type="ECO:0000313" key="2">
    <source>
        <dbReference type="Proteomes" id="UP000325315"/>
    </source>
</evidence>
<evidence type="ECO:0000313" key="1">
    <source>
        <dbReference type="EMBL" id="KAA3481052.1"/>
    </source>
</evidence>
<dbReference type="AlphaFoldDB" id="A0A5B6WJM3"/>
<dbReference type="Proteomes" id="UP000325315">
    <property type="component" value="Unassembled WGS sequence"/>
</dbReference>
<name>A0A5B6WJM3_9ROSI</name>
<gene>
    <name evidence="1" type="ORF">EPI10_021448</name>
</gene>